<dbReference type="PROSITE" id="PS00630">
    <property type="entry name" value="IMP_2"/>
    <property type="match status" value="1"/>
</dbReference>
<dbReference type="OrthoDB" id="74460at2759"/>
<feature type="transmembrane region" description="Helical" evidence="17">
    <location>
        <begin position="12"/>
        <end position="30"/>
    </location>
</feature>
<dbReference type="InterPro" id="IPR020550">
    <property type="entry name" value="Inositol_monophosphatase_CS"/>
</dbReference>
<dbReference type="VEuPathDB" id="VectorBase:LLONM1_007192"/>
<evidence type="ECO:0000256" key="9">
    <source>
        <dbReference type="ARBA" id="ARBA00022801"/>
    </source>
</evidence>
<evidence type="ECO:0000256" key="7">
    <source>
        <dbReference type="ARBA" id="ARBA00022692"/>
    </source>
</evidence>
<reference evidence="18" key="1">
    <citation type="journal article" date="2020" name="BMC">
        <title>Leishmania infection induces a limited differential gene expression in the sand fly midgut.</title>
        <authorList>
            <person name="Coutinho-Abreu I.V."/>
            <person name="Serafim T.D."/>
            <person name="Meneses C."/>
            <person name="Kamhawi S."/>
            <person name="Oliveira F."/>
            <person name="Valenzuela J.G."/>
        </authorList>
    </citation>
    <scope>NUCLEOTIDE SEQUENCE</scope>
    <source>
        <strain evidence="18">Jacobina</strain>
        <tissue evidence="18">Midgut</tissue>
    </source>
</reference>
<evidence type="ECO:0000256" key="16">
    <source>
        <dbReference type="PIRSR" id="PIRSR600760-2"/>
    </source>
</evidence>
<dbReference type="InterPro" id="IPR050725">
    <property type="entry name" value="CysQ/Inositol_MonoPase"/>
</dbReference>
<feature type="binding site" evidence="16">
    <location>
        <position position="283"/>
    </location>
    <ligand>
        <name>Mg(2+)</name>
        <dbReference type="ChEBI" id="CHEBI:18420"/>
        <label>1</label>
        <note>catalytic</note>
    </ligand>
</feature>
<keyword evidence="7 17" id="KW-0812">Transmembrane</keyword>
<comment type="subcellular location">
    <subcellularLocation>
        <location evidence="3">Membrane</location>
        <topology evidence="3">Single-pass membrane protein</topology>
    </subcellularLocation>
</comment>
<evidence type="ECO:0000256" key="1">
    <source>
        <dbReference type="ARBA" id="ARBA00001033"/>
    </source>
</evidence>
<organism evidence="18">
    <name type="scientific">Lutzomyia longipalpis</name>
    <name type="common">Sand fly</name>
    <dbReference type="NCBI Taxonomy" id="7200"/>
    <lineage>
        <taxon>Eukaryota</taxon>
        <taxon>Metazoa</taxon>
        <taxon>Ecdysozoa</taxon>
        <taxon>Arthropoda</taxon>
        <taxon>Hexapoda</taxon>
        <taxon>Insecta</taxon>
        <taxon>Pterygota</taxon>
        <taxon>Neoptera</taxon>
        <taxon>Endopterygota</taxon>
        <taxon>Diptera</taxon>
        <taxon>Nematocera</taxon>
        <taxon>Psychodoidea</taxon>
        <taxon>Psychodidae</taxon>
        <taxon>Lutzomyia</taxon>
        <taxon>Lutzomyia</taxon>
    </lineage>
</organism>
<dbReference type="InterPro" id="IPR000760">
    <property type="entry name" value="Inositol_monophosphatase-like"/>
</dbReference>
<dbReference type="GO" id="GO:0016020">
    <property type="term" value="C:membrane"/>
    <property type="evidence" value="ECO:0007669"/>
    <property type="project" value="UniProtKB-SubCell"/>
</dbReference>
<name>A0A7G3AQN1_LUTLO</name>
<sequence length="347" mass="38342">MNLGGSIRINKCGLLILFTALFFLTYYVLIGSSTAPEYVPRDPNVVNLRKLLIGAIQAAEKGGVEVVTVSTHADFHVKSKGKTAEGANNPVTEADFKSHCVMQFGLHHIFPRLKIISEEDSSKMSCPDVKLFDLDPTVLRESLTIPDETVDIDDITVWIDPLDATQEYTERLFEYVTTMVCVAIKGIPTIGVIHNPFTQKTTWAWTGVATSEDLQKVKKTELTDRTTVIVSRSHGGEVKNISKGYFGENTQIITAAGAGYKVLQVIHGNATVYLHTTNIKKWDVCAGDAILRAVGGKMTNLLNDELLYGPLESVLNTKGLLAAYKGHHEKYIERISDYRTNKIIDKV</sequence>
<evidence type="ECO:0000256" key="8">
    <source>
        <dbReference type="ARBA" id="ARBA00022723"/>
    </source>
</evidence>
<evidence type="ECO:0000256" key="10">
    <source>
        <dbReference type="ARBA" id="ARBA00022842"/>
    </source>
</evidence>
<dbReference type="GO" id="GO:0046854">
    <property type="term" value="P:phosphatidylinositol phosphate biosynthetic process"/>
    <property type="evidence" value="ECO:0007669"/>
    <property type="project" value="InterPro"/>
</dbReference>
<dbReference type="GO" id="GO:0046872">
    <property type="term" value="F:metal ion binding"/>
    <property type="evidence" value="ECO:0007669"/>
    <property type="project" value="UniProtKB-KW"/>
</dbReference>
<feature type="binding site" evidence="16">
    <location>
        <position position="162"/>
    </location>
    <ligand>
        <name>Mg(2+)</name>
        <dbReference type="ChEBI" id="CHEBI:18420"/>
        <label>1</label>
        <note>catalytic</note>
    </ligand>
</feature>
<dbReference type="EMBL" id="GITU01004883">
    <property type="protein sequence ID" value="MBC1173586.1"/>
    <property type="molecule type" value="Transcribed_RNA"/>
</dbReference>
<feature type="binding site" evidence="16">
    <location>
        <position position="160"/>
    </location>
    <ligand>
        <name>Mg(2+)</name>
        <dbReference type="ChEBI" id="CHEBI:18420"/>
        <label>1</label>
        <note>catalytic</note>
    </ligand>
</feature>
<dbReference type="GO" id="GO:0005794">
    <property type="term" value="C:Golgi apparatus"/>
    <property type="evidence" value="ECO:0007669"/>
    <property type="project" value="UniProtKB-ARBA"/>
</dbReference>
<dbReference type="Pfam" id="PF00459">
    <property type="entry name" value="Inositol_P"/>
    <property type="match status" value="1"/>
</dbReference>
<dbReference type="SUPFAM" id="SSF56655">
    <property type="entry name" value="Carbohydrate phosphatase"/>
    <property type="match status" value="1"/>
</dbReference>
<dbReference type="Gene3D" id="3.40.190.80">
    <property type="match status" value="1"/>
</dbReference>
<dbReference type="KEGG" id="lll:129789078"/>
<keyword evidence="10 16" id="KW-0460">Magnesium</keyword>
<dbReference type="EC" id="3.1.3.25" evidence="6"/>
<evidence type="ECO:0000256" key="13">
    <source>
        <dbReference type="ARBA" id="ARBA00042119"/>
    </source>
</evidence>
<evidence type="ECO:0000256" key="4">
    <source>
        <dbReference type="ARBA" id="ARBA00005152"/>
    </source>
</evidence>
<evidence type="ECO:0000256" key="12">
    <source>
        <dbReference type="ARBA" id="ARBA00023136"/>
    </source>
</evidence>
<keyword evidence="9" id="KW-0378">Hydrolase</keyword>
<comment type="similarity">
    <text evidence="5">Belongs to the inositol monophosphatase superfamily.</text>
</comment>
<dbReference type="GeneID" id="129789078"/>
<evidence type="ECO:0000256" key="3">
    <source>
        <dbReference type="ARBA" id="ARBA00004167"/>
    </source>
</evidence>
<comment type="cofactor">
    <cofactor evidence="2 16">
        <name>Mg(2+)</name>
        <dbReference type="ChEBI" id="CHEBI:18420"/>
    </cofactor>
</comment>
<dbReference type="GO" id="GO:0008254">
    <property type="term" value="F:3'-nucleotidase activity"/>
    <property type="evidence" value="ECO:0007669"/>
    <property type="project" value="TreeGrafter"/>
</dbReference>
<proteinExistence type="inferred from homology"/>
<dbReference type="GO" id="GO:0052834">
    <property type="term" value="F:inositol monophosphate phosphatase activity"/>
    <property type="evidence" value="ECO:0007669"/>
    <property type="project" value="UniProtKB-EC"/>
</dbReference>
<keyword evidence="8 16" id="KW-0479">Metal-binding</keyword>
<keyword evidence="11 17" id="KW-1133">Transmembrane helix</keyword>
<dbReference type="AlphaFoldDB" id="A0A7G3AQN1"/>
<dbReference type="FunFam" id="3.30.540.10:FF:000012">
    <property type="entry name" value="Blast:Putative inositol monophosphatase 3"/>
    <property type="match status" value="1"/>
</dbReference>
<evidence type="ECO:0000256" key="17">
    <source>
        <dbReference type="SAM" id="Phobius"/>
    </source>
</evidence>
<comment type="catalytic activity">
    <reaction evidence="1">
        <text>a myo-inositol phosphate + H2O = myo-inositol + phosphate</text>
        <dbReference type="Rhea" id="RHEA:24056"/>
        <dbReference type="ChEBI" id="CHEBI:15377"/>
        <dbReference type="ChEBI" id="CHEBI:17268"/>
        <dbReference type="ChEBI" id="CHEBI:43474"/>
        <dbReference type="ChEBI" id="CHEBI:84139"/>
        <dbReference type="EC" id="3.1.3.25"/>
    </reaction>
</comment>
<accession>A0A7G3AQN1</accession>
<evidence type="ECO:0000256" key="14">
    <source>
        <dbReference type="ARBA" id="ARBA00042949"/>
    </source>
</evidence>
<dbReference type="Gene3D" id="3.30.540.10">
    <property type="entry name" value="Fructose-1,6-Bisphosphatase, subunit A, domain 1"/>
    <property type="match status" value="1"/>
</dbReference>
<evidence type="ECO:0000256" key="2">
    <source>
        <dbReference type="ARBA" id="ARBA00001946"/>
    </source>
</evidence>
<dbReference type="RefSeq" id="XP_055681691.1">
    <property type="nucleotide sequence ID" value="XM_055825716.1"/>
</dbReference>
<evidence type="ECO:0000256" key="5">
    <source>
        <dbReference type="ARBA" id="ARBA00009759"/>
    </source>
</evidence>
<dbReference type="CDD" id="cd01640">
    <property type="entry name" value="IPPase"/>
    <property type="match status" value="1"/>
</dbReference>
<evidence type="ECO:0000256" key="15">
    <source>
        <dbReference type="ARBA" id="ARBA00074068"/>
    </source>
</evidence>
<keyword evidence="12 17" id="KW-0472">Membrane</keyword>
<feature type="binding site" evidence="16">
    <location>
        <position position="118"/>
    </location>
    <ligand>
        <name>Mg(2+)</name>
        <dbReference type="ChEBI" id="CHEBI:18420"/>
        <label>1</label>
        <note>catalytic</note>
    </ligand>
</feature>
<feature type="binding site" evidence="16">
    <location>
        <position position="163"/>
    </location>
    <ligand>
        <name>Mg(2+)</name>
        <dbReference type="ChEBI" id="CHEBI:18420"/>
        <label>1</label>
        <note>catalytic</note>
    </ligand>
</feature>
<evidence type="ECO:0000256" key="6">
    <source>
        <dbReference type="ARBA" id="ARBA00013106"/>
    </source>
</evidence>
<dbReference type="PANTHER" id="PTHR43028:SF4">
    <property type="entry name" value="INOSITOL MONOPHOSPHATASE 3"/>
    <property type="match status" value="1"/>
</dbReference>
<dbReference type="FunFam" id="3.40.190.80:FF:000007">
    <property type="entry name" value="Blast:Putative inositol monophosphatase 3"/>
    <property type="match status" value="1"/>
</dbReference>
<evidence type="ECO:0000313" key="18">
    <source>
        <dbReference type="EMBL" id="MBC1173586.1"/>
    </source>
</evidence>
<protein>
    <recommendedName>
        <fullName evidence="15">Putative inositol monophosphatase 3</fullName>
        <ecNumber evidence="6">3.1.3.25</ecNumber>
    </recommendedName>
    <alternativeName>
        <fullName evidence="14">Inositol-1(or 4)-monophosphatase 3</fullName>
    </alternativeName>
    <alternativeName>
        <fullName evidence="13">Myo-inositol monophosphatase A3</fullName>
    </alternativeName>
</protein>
<comment type="pathway">
    <text evidence="4">Polyol metabolism; myo-inositol biosynthesis; myo-inositol from D-glucose 6-phosphate: step 2/2.</text>
</comment>
<evidence type="ECO:0000256" key="11">
    <source>
        <dbReference type="ARBA" id="ARBA00022989"/>
    </source>
</evidence>
<dbReference type="PANTHER" id="PTHR43028">
    <property type="entry name" value="3'(2'),5'-BISPHOSPHATE NUCLEOTIDASE 1"/>
    <property type="match status" value="1"/>
</dbReference>